<dbReference type="GO" id="GO:0008270">
    <property type="term" value="F:zinc ion binding"/>
    <property type="evidence" value="ECO:0007669"/>
    <property type="project" value="InterPro"/>
</dbReference>
<evidence type="ECO:0000313" key="3">
    <source>
        <dbReference type="Proteomes" id="UP000274100"/>
    </source>
</evidence>
<sequence>MSKLFATATVRHQAPYRNDVVGSFLRTQALMTAKEKLNAGTISSDDYQVILKQEISKLVEKQKQHGLNAVSDGEFSRVWWHLDFLADLEGVQWVETENFSVQFKDAKPKSHSVTITDKIDFSDKHSFINAYQLLADAAGETPTKFTIPSPSMLHLVACVRDPNHQPIDRYQDEAVLYRDIGDAYIKAMQKFYAMGLRNLQLDDTSWGQFCAVDKRAEFAARGWDFDKLAKDYVAMINRIVDAKPADMTITMHICRGNFRSTWFSEGSYAPVAEVLFGSCRVDGFFLEYDSDRAGDFEPLKHIKDQQVVLGLITSKTGELEDKNEIIARIQEATQYMDINQLCLSPQCGFASTEEGNILTEEAQWAKVALIREIADEVWGA</sequence>
<dbReference type="PANTHER" id="PTHR43844:SF1">
    <property type="entry name" value="METHIONINE SYNTHASE"/>
    <property type="match status" value="1"/>
</dbReference>
<accession>A0A3S4UM30</accession>
<dbReference type="OrthoDB" id="6430685at2"/>
<dbReference type="Pfam" id="PF01717">
    <property type="entry name" value="Meth_synt_2"/>
    <property type="match status" value="1"/>
</dbReference>
<feature type="domain" description="Cobalamin-independent methionine synthase MetE C-terminal/archaeal" evidence="1">
    <location>
        <begin position="20"/>
        <end position="354"/>
    </location>
</feature>
<proteinExistence type="predicted"/>
<dbReference type="Proteomes" id="UP000274100">
    <property type="component" value="Chromosome"/>
</dbReference>
<organism evidence="2 3">
    <name type="scientific">Moraxella cuniculi</name>
    <dbReference type="NCBI Taxonomy" id="34061"/>
    <lineage>
        <taxon>Bacteria</taxon>
        <taxon>Pseudomonadati</taxon>
        <taxon>Pseudomonadota</taxon>
        <taxon>Gammaproteobacteria</taxon>
        <taxon>Moraxellales</taxon>
        <taxon>Moraxellaceae</taxon>
        <taxon>Moraxella</taxon>
    </lineage>
</organism>
<dbReference type="RefSeq" id="WP_126331522.1">
    <property type="nucleotide sequence ID" value="NZ_LR134343.1"/>
</dbReference>
<evidence type="ECO:0000313" key="2">
    <source>
        <dbReference type="EMBL" id="VEG13925.1"/>
    </source>
</evidence>
<keyword evidence="2" id="KW-0489">Methyltransferase</keyword>
<dbReference type="PANTHER" id="PTHR43844">
    <property type="entry name" value="METHIONINE SYNTHASE"/>
    <property type="match status" value="1"/>
</dbReference>
<reference evidence="2 3" key="1">
    <citation type="submission" date="2018-12" db="EMBL/GenBank/DDBJ databases">
        <authorList>
            <consortium name="Pathogen Informatics"/>
        </authorList>
    </citation>
    <scope>NUCLEOTIDE SEQUENCE [LARGE SCALE GENOMIC DNA]</scope>
    <source>
        <strain evidence="2 3">NCTC10297</strain>
    </source>
</reference>
<dbReference type="EMBL" id="LR134343">
    <property type="protein sequence ID" value="VEG13925.1"/>
    <property type="molecule type" value="Genomic_DNA"/>
</dbReference>
<dbReference type="KEGG" id="mcun:NCTC10297_01899"/>
<name>A0A3S4UM30_9GAMM</name>
<dbReference type="Gene3D" id="3.20.20.210">
    <property type="match status" value="1"/>
</dbReference>
<evidence type="ECO:0000259" key="1">
    <source>
        <dbReference type="Pfam" id="PF01717"/>
    </source>
</evidence>
<dbReference type="InterPro" id="IPR002629">
    <property type="entry name" value="Met_Synth_C/arc"/>
</dbReference>
<gene>
    <name evidence="2" type="ORF">NCTC10297_01899</name>
</gene>
<dbReference type="InterPro" id="IPR038071">
    <property type="entry name" value="UROD/MetE-like_sf"/>
</dbReference>
<dbReference type="NCBIfam" id="NF005085">
    <property type="entry name" value="PRK06520.1"/>
    <property type="match status" value="1"/>
</dbReference>
<protein>
    <submittedName>
        <fullName evidence="2">5-methyltetrahydropteroyltriglutamate--homocysteine methyltransferase</fullName>
    </submittedName>
</protein>
<dbReference type="AlphaFoldDB" id="A0A3S4UM30"/>
<keyword evidence="2" id="KW-0808">Transferase</keyword>
<dbReference type="GO" id="GO:0032259">
    <property type="term" value="P:methylation"/>
    <property type="evidence" value="ECO:0007669"/>
    <property type="project" value="UniProtKB-KW"/>
</dbReference>
<dbReference type="GO" id="GO:0003871">
    <property type="term" value="F:5-methyltetrahydropteroyltriglutamate-homocysteine S-methyltransferase activity"/>
    <property type="evidence" value="ECO:0007669"/>
    <property type="project" value="InterPro"/>
</dbReference>
<dbReference type="GO" id="GO:0009086">
    <property type="term" value="P:methionine biosynthetic process"/>
    <property type="evidence" value="ECO:0007669"/>
    <property type="project" value="InterPro"/>
</dbReference>
<dbReference type="SUPFAM" id="SSF51726">
    <property type="entry name" value="UROD/MetE-like"/>
    <property type="match status" value="1"/>
</dbReference>
<dbReference type="CDD" id="cd03311">
    <property type="entry name" value="CIMS_C_terminal_like"/>
    <property type="match status" value="1"/>
</dbReference>